<name>A0ABM8LME4_9BURK</name>
<reference evidence="2 3" key="1">
    <citation type="submission" date="2020-04" db="EMBL/GenBank/DDBJ databases">
        <authorList>
            <person name="De Canck E."/>
        </authorList>
    </citation>
    <scope>NUCLEOTIDE SEQUENCE [LARGE SCALE GENOMIC DNA]</scope>
    <source>
        <strain evidence="2 3">LMG 3415</strain>
    </source>
</reference>
<keyword evidence="1" id="KW-0472">Membrane</keyword>
<dbReference type="Proteomes" id="UP000507140">
    <property type="component" value="Unassembled WGS sequence"/>
</dbReference>
<gene>
    <name evidence="2" type="ORF">LMG3415_05830</name>
</gene>
<keyword evidence="3" id="KW-1185">Reference proteome</keyword>
<evidence type="ECO:0000313" key="2">
    <source>
        <dbReference type="EMBL" id="CAB3924157.1"/>
    </source>
</evidence>
<dbReference type="RefSeq" id="WP_180100828.1">
    <property type="nucleotide sequence ID" value="NZ_CADIKR010000012.1"/>
</dbReference>
<sequence>MTESIEQLEERKRRLELETAIARMERQEKAAALASTLAARAPVFIGRLVYAAAILLAVGGLFSGFYWLKSLSNIYPKGDLLAQAIVFCLPLAVIHVRRALKSRR</sequence>
<proteinExistence type="predicted"/>
<evidence type="ECO:0000256" key="1">
    <source>
        <dbReference type="SAM" id="Phobius"/>
    </source>
</evidence>
<comment type="caution">
    <text evidence="2">The sequence shown here is derived from an EMBL/GenBank/DDBJ whole genome shotgun (WGS) entry which is preliminary data.</text>
</comment>
<feature type="transmembrane region" description="Helical" evidence="1">
    <location>
        <begin position="48"/>
        <end position="68"/>
    </location>
</feature>
<evidence type="ECO:0000313" key="3">
    <source>
        <dbReference type="Proteomes" id="UP000507140"/>
    </source>
</evidence>
<accession>A0ABM8LME4</accession>
<protein>
    <submittedName>
        <fullName evidence="2">Uncharacterized protein</fullName>
    </submittedName>
</protein>
<organism evidence="2 3">
    <name type="scientific">Achromobacter mucicolens</name>
    <dbReference type="NCBI Taxonomy" id="1389922"/>
    <lineage>
        <taxon>Bacteria</taxon>
        <taxon>Pseudomonadati</taxon>
        <taxon>Pseudomonadota</taxon>
        <taxon>Betaproteobacteria</taxon>
        <taxon>Burkholderiales</taxon>
        <taxon>Alcaligenaceae</taxon>
        <taxon>Achromobacter</taxon>
    </lineage>
</organism>
<feature type="transmembrane region" description="Helical" evidence="1">
    <location>
        <begin position="80"/>
        <end position="100"/>
    </location>
</feature>
<dbReference type="EMBL" id="CADIKR010000012">
    <property type="protein sequence ID" value="CAB3924157.1"/>
    <property type="molecule type" value="Genomic_DNA"/>
</dbReference>
<keyword evidence="1" id="KW-0812">Transmembrane</keyword>
<keyword evidence="1" id="KW-1133">Transmembrane helix</keyword>